<name>A0A425C402_9STRA</name>
<evidence type="ECO:0000313" key="2">
    <source>
        <dbReference type="EMBL" id="RQM11726.1"/>
    </source>
</evidence>
<evidence type="ECO:0000313" key="3">
    <source>
        <dbReference type="Proteomes" id="UP000286097"/>
    </source>
</evidence>
<dbReference type="EMBL" id="QKXF01000394">
    <property type="protein sequence ID" value="RQM11726.1"/>
    <property type="molecule type" value="Genomic_DNA"/>
</dbReference>
<accession>A0A425C402</accession>
<sequence>MNLLSTVIAISAPPMYLSWIDFVFLPTTATLDLPRLFADKEATGVDASVTGDATYDILGTEAADGMVNGFNGNGAGGFGQQTRFGAQGGSAFGGIGGQGARGNFGPTGNNGFTGGQPGFGGAAPAGGNAFGSGGFNRRERQRRHSKL</sequence>
<feature type="region of interest" description="Disordered" evidence="1">
    <location>
        <begin position="118"/>
        <end position="147"/>
    </location>
</feature>
<dbReference type="Proteomes" id="UP000286097">
    <property type="component" value="Unassembled WGS sequence"/>
</dbReference>
<protein>
    <submittedName>
        <fullName evidence="2">Uncharacterized protein</fullName>
    </submittedName>
</protein>
<evidence type="ECO:0000256" key="1">
    <source>
        <dbReference type="SAM" id="MobiDB-lite"/>
    </source>
</evidence>
<reference evidence="2 3" key="1">
    <citation type="submission" date="2018-06" db="EMBL/GenBank/DDBJ databases">
        <title>Comparative genomics of downy mildews reveals potential adaptations to biotrophy.</title>
        <authorList>
            <person name="Fletcher K."/>
            <person name="Klosterman S.J."/>
            <person name="Derevnina L."/>
            <person name="Martin F."/>
            <person name="Koike S."/>
            <person name="Reyes Chin-Wo S."/>
            <person name="Mou B."/>
            <person name="Michelmore R."/>
        </authorList>
    </citation>
    <scope>NUCLEOTIDE SEQUENCE [LARGE SCALE GENOMIC DNA]</scope>
    <source>
        <strain evidence="2 3">R13</strain>
    </source>
</reference>
<gene>
    <name evidence="2" type="ORF">DD237_008019</name>
</gene>
<dbReference type="AlphaFoldDB" id="A0A425C402"/>
<organism evidence="2 3">
    <name type="scientific">Peronospora effusa</name>
    <dbReference type="NCBI Taxonomy" id="542832"/>
    <lineage>
        <taxon>Eukaryota</taxon>
        <taxon>Sar</taxon>
        <taxon>Stramenopiles</taxon>
        <taxon>Oomycota</taxon>
        <taxon>Peronosporomycetes</taxon>
        <taxon>Peronosporales</taxon>
        <taxon>Peronosporaceae</taxon>
        <taxon>Peronospora</taxon>
    </lineage>
</organism>
<dbReference type="VEuPathDB" id="FungiDB:DD237_008019"/>
<proteinExistence type="predicted"/>
<feature type="compositionally biased region" description="Gly residues" evidence="1">
    <location>
        <begin position="118"/>
        <end position="134"/>
    </location>
</feature>
<comment type="caution">
    <text evidence="2">The sequence shown here is derived from an EMBL/GenBank/DDBJ whole genome shotgun (WGS) entry which is preliminary data.</text>
</comment>